<reference evidence="1 2" key="1">
    <citation type="journal article" date="2018" name="Front. Plant Sci.">
        <title>Red Clover (Trifolium pratense) and Zigzag Clover (T. medium) - A Picture of Genomic Similarities and Differences.</title>
        <authorList>
            <person name="Dluhosova J."/>
            <person name="Istvanek J."/>
            <person name="Nedelnik J."/>
            <person name="Repkova J."/>
        </authorList>
    </citation>
    <scope>NUCLEOTIDE SEQUENCE [LARGE SCALE GENOMIC DNA]</scope>
    <source>
        <strain evidence="2">cv. 10/8</strain>
        <tissue evidence="1">Leaf</tissue>
    </source>
</reference>
<sequence length="70" mass="8307">TVYYVWEPLLMLAHREVLKEDEIVTQVLVHWKDKSLEEATSEDVMAQQFPFVSQRVDIDGDTNRVKTWRS</sequence>
<dbReference type="Proteomes" id="UP000265520">
    <property type="component" value="Unassembled WGS sequence"/>
</dbReference>
<dbReference type="AlphaFoldDB" id="A0A392SJC3"/>
<proteinExistence type="predicted"/>
<feature type="non-terminal residue" evidence="1">
    <location>
        <position position="1"/>
    </location>
</feature>
<comment type="caution">
    <text evidence="1">The sequence shown here is derived from an EMBL/GenBank/DDBJ whole genome shotgun (WGS) entry which is preliminary data.</text>
</comment>
<evidence type="ECO:0000313" key="1">
    <source>
        <dbReference type="EMBL" id="MCI48055.1"/>
    </source>
</evidence>
<name>A0A392SJC3_9FABA</name>
<keyword evidence="2" id="KW-1185">Reference proteome</keyword>
<accession>A0A392SJC3</accession>
<organism evidence="1 2">
    <name type="scientific">Trifolium medium</name>
    <dbReference type="NCBI Taxonomy" id="97028"/>
    <lineage>
        <taxon>Eukaryota</taxon>
        <taxon>Viridiplantae</taxon>
        <taxon>Streptophyta</taxon>
        <taxon>Embryophyta</taxon>
        <taxon>Tracheophyta</taxon>
        <taxon>Spermatophyta</taxon>
        <taxon>Magnoliopsida</taxon>
        <taxon>eudicotyledons</taxon>
        <taxon>Gunneridae</taxon>
        <taxon>Pentapetalae</taxon>
        <taxon>rosids</taxon>
        <taxon>fabids</taxon>
        <taxon>Fabales</taxon>
        <taxon>Fabaceae</taxon>
        <taxon>Papilionoideae</taxon>
        <taxon>50 kb inversion clade</taxon>
        <taxon>NPAAA clade</taxon>
        <taxon>Hologalegina</taxon>
        <taxon>IRL clade</taxon>
        <taxon>Trifolieae</taxon>
        <taxon>Trifolium</taxon>
    </lineage>
</organism>
<protein>
    <submittedName>
        <fullName evidence="1">Uncharacterized protein</fullName>
    </submittedName>
</protein>
<evidence type="ECO:0000313" key="2">
    <source>
        <dbReference type="Proteomes" id="UP000265520"/>
    </source>
</evidence>
<dbReference type="EMBL" id="LXQA010380870">
    <property type="protein sequence ID" value="MCI48055.1"/>
    <property type="molecule type" value="Genomic_DNA"/>
</dbReference>